<feature type="transmembrane region" description="Helical" evidence="1">
    <location>
        <begin position="322"/>
        <end position="343"/>
    </location>
</feature>
<feature type="transmembrane region" description="Helical" evidence="1">
    <location>
        <begin position="26"/>
        <end position="49"/>
    </location>
</feature>
<feature type="transmembrane region" description="Helical" evidence="1">
    <location>
        <begin position="123"/>
        <end position="140"/>
    </location>
</feature>
<protein>
    <recommendedName>
        <fullName evidence="4">Glycosyltransferase RgtA/B/C/D-like domain-containing protein</fullName>
    </recommendedName>
</protein>
<proteinExistence type="predicted"/>
<feature type="transmembrane region" description="Helical" evidence="1">
    <location>
        <begin position="282"/>
        <end position="302"/>
    </location>
</feature>
<feature type="transmembrane region" description="Helical" evidence="1">
    <location>
        <begin position="389"/>
        <end position="407"/>
    </location>
</feature>
<dbReference type="Proteomes" id="UP000229438">
    <property type="component" value="Unassembled WGS sequence"/>
</dbReference>
<comment type="caution">
    <text evidence="2">The sequence shown here is derived from an EMBL/GenBank/DDBJ whole genome shotgun (WGS) entry which is preliminary data.</text>
</comment>
<name>A0A2M8G5V6_UNCKA</name>
<evidence type="ECO:0000256" key="1">
    <source>
        <dbReference type="SAM" id="Phobius"/>
    </source>
</evidence>
<feature type="transmembrane region" description="Helical" evidence="1">
    <location>
        <begin position="81"/>
        <end position="103"/>
    </location>
</feature>
<evidence type="ECO:0000313" key="3">
    <source>
        <dbReference type="Proteomes" id="UP000229438"/>
    </source>
</evidence>
<accession>A0A2M8G5V6</accession>
<feature type="transmembrane region" description="Helical" evidence="1">
    <location>
        <begin position="364"/>
        <end position="383"/>
    </location>
</feature>
<dbReference type="AlphaFoldDB" id="A0A2M8G5V6"/>
<evidence type="ECO:0008006" key="4">
    <source>
        <dbReference type="Google" id="ProtNLM"/>
    </source>
</evidence>
<organism evidence="2 3">
    <name type="scientific">candidate division WWE3 bacterium CG_4_8_14_3_um_filter_42_11</name>
    <dbReference type="NCBI Taxonomy" id="1975076"/>
    <lineage>
        <taxon>Bacteria</taxon>
        <taxon>Katanobacteria</taxon>
    </lineage>
</organism>
<feature type="transmembrane region" description="Helical" evidence="1">
    <location>
        <begin position="160"/>
        <end position="190"/>
    </location>
</feature>
<keyword evidence="1" id="KW-0472">Membrane</keyword>
<evidence type="ECO:0000313" key="2">
    <source>
        <dbReference type="EMBL" id="PJC68265.1"/>
    </source>
</evidence>
<gene>
    <name evidence="2" type="ORF">CO015_04660</name>
</gene>
<keyword evidence="1" id="KW-0812">Transmembrane</keyword>
<dbReference type="EMBL" id="PFQS01000109">
    <property type="protein sequence ID" value="PJC68265.1"/>
    <property type="molecule type" value="Genomic_DNA"/>
</dbReference>
<reference evidence="3" key="1">
    <citation type="submission" date="2017-09" db="EMBL/GenBank/DDBJ databases">
        <title>Depth-based differentiation of microbial function through sediment-hosted aquifers and enrichment of novel symbionts in the deep terrestrial subsurface.</title>
        <authorList>
            <person name="Probst A.J."/>
            <person name="Ladd B."/>
            <person name="Jarett J.K."/>
            <person name="Geller-Mcgrath D.E."/>
            <person name="Sieber C.M.K."/>
            <person name="Emerson J.B."/>
            <person name="Anantharaman K."/>
            <person name="Thomas B.C."/>
            <person name="Malmstrom R."/>
            <person name="Stieglmeier M."/>
            <person name="Klingl A."/>
            <person name="Woyke T."/>
            <person name="Ryan C.M."/>
            <person name="Banfield J.F."/>
        </authorList>
    </citation>
    <scope>NUCLEOTIDE SEQUENCE [LARGE SCALE GENOMIC DNA]</scope>
</reference>
<sequence length="415" mass="47557">MKFNLQALKQKGFQRMGENLSSFPRFFLFSETSFCLVFLLSFSFCSWFLHETTYYLDIGAKFIASGQIPYRDFSLEHPPGAFFYFAVVYLFAGGWFAAVYPLLNWLSATLIFWRNQFFGLRKILGPAILVFVSPYLLFRYDLLPAVLSYFSFTRLVSGKILAAGLFLGLGIITKIYPIFFVPLFFIFVIFKNSAKTNFKKVAVFLGGIAAGLLIPAVLLFLIGGSETLTSCFKQIFVYHFSRGVQIESTWGGVFLLGHPFDFRSLLIYNFSSWNVLGFPENVLALIPPVELLALFLVYFFFALELKKSKEESFPKESLLLKYLVLAVLILLFFGKVFSPQYLLWPLFFLLELKKREDKKLSGSLHLYLLIALLTFVAICFYGHLVEGALWLLIILNLRNVLVGILIFRTTKLRFA</sequence>
<feature type="transmembrane region" description="Helical" evidence="1">
    <location>
        <begin position="202"/>
        <end position="222"/>
    </location>
</feature>
<keyword evidence="1" id="KW-1133">Transmembrane helix</keyword>